<dbReference type="EMBL" id="CP132314">
    <property type="protein sequence ID" value="WLS01755.1"/>
    <property type="molecule type" value="Genomic_DNA"/>
</dbReference>
<evidence type="ECO:0000313" key="1">
    <source>
        <dbReference type="EMBL" id="WLS01755.1"/>
    </source>
</evidence>
<keyword evidence="2" id="KW-1185">Reference proteome</keyword>
<dbReference type="Proteomes" id="UP001225788">
    <property type="component" value="Chromosome"/>
</dbReference>
<gene>
    <name evidence="1" type="ORF">Q9315_09870</name>
</gene>
<reference evidence="1 2" key="1">
    <citation type="submission" date="2023-08" db="EMBL/GenBank/DDBJ databases">
        <title>Pathogen: clinical or host-associated sample.</title>
        <authorList>
            <person name="Hergert J."/>
            <person name="Casey R."/>
            <person name="Wagner J."/>
            <person name="Young E.L."/>
            <person name="Oakeson K.F."/>
        </authorList>
    </citation>
    <scope>NUCLEOTIDE SEQUENCE [LARGE SCALE GENOMIC DNA]</scope>
    <source>
        <strain evidence="1 2">UPHL-collab-2</strain>
    </source>
</reference>
<protein>
    <submittedName>
        <fullName evidence="1">Uncharacterized protein</fullName>
    </submittedName>
</protein>
<proteinExistence type="predicted"/>
<name>A0ABY9K1D0_9HYPH</name>
<evidence type="ECO:0000313" key="2">
    <source>
        <dbReference type="Proteomes" id="UP001225788"/>
    </source>
</evidence>
<organism evidence="1 2">
    <name type="scientific">Shinella oryzae</name>
    <dbReference type="NCBI Taxonomy" id="2871820"/>
    <lineage>
        <taxon>Bacteria</taxon>
        <taxon>Pseudomonadati</taxon>
        <taxon>Pseudomonadota</taxon>
        <taxon>Alphaproteobacteria</taxon>
        <taxon>Hyphomicrobiales</taxon>
        <taxon>Rhizobiaceae</taxon>
        <taxon>Shinella</taxon>
    </lineage>
</organism>
<dbReference type="RefSeq" id="WP_306156864.1">
    <property type="nucleotide sequence ID" value="NZ_CP132314.1"/>
</dbReference>
<accession>A0ABY9K1D0</accession>
<sequence length="521" mass="56409">MTQTLIGLDYAGVPCVKITKGSIDAATEPDSNVGSFLYNSKWSKDYKIAGIDLIPQVGGDTFWPPGAGLSNYTKFSAPQFSARADSQWNYFRSGHFPDLNYSIPLVDIKARRISNGRFVAGQLQRLIYGPELSGARRNGVWYQPAETAFGWGTGMTVYYQSSTGFIASGSVVSSTFRNDDNTPDGESFYYNLSLWDLPGNNVPITDGAPVAPVSGATVIQIDSAGARVAKPGFDLNNITRPSQLAFNSARSPTKIIGSGDIACPVGVTNYDISVTIPPNAQADVHFYSGSTIAYPMNPTGTTDQLFGAEYWFEGSLIRFNNPNEACRARFVIYANSTEGVSSGNNDVLRQFVEGGQEVVQILRPGAANPPRFADIVVDSRWPCIQILAEGYIPVGSGALEHVVNFNGAGCFPMVKYNTVHAGGSFAQNIGAGNVESWGARSRVPFFSRCAVRNGASWQGNICGNASWCSLTQNQAVFRTYVGQPLRLEYFTATQYANRNPDVLYDTNPIIGIRYYILGIPA</sequence>